<dbReference type="AlphaFoldDB" id="A0A315Y5L4"/>
<dbReference type="GO" id="GO:0016837">
    <property type="term" value="F:carbon-oxygen lyase activity, acting on polysaccharides"/>
    <property type="evidence" value="ECO:0007669"/>
    <property type="project" value="TreeGrafter"/>
</dbReference>
<feature type="domain" description="CBM6" evidence="4">
    <location>
        <begin position="854"/>
        <end position="977"/>
    </location>
</feature>
<evidence type="ECO:0000313" key="6">
    <source>
        <dbReference type="EMBL" id="PWJ14505.1"/>
    </source>
</evidence>
<dbReference type="EMBL" id="QGDI01000002">
    <property type="protein sequence ID" value="PWJ14505.1"/>
    <property type="molecule type" value="Genomic_DNA"/>
</dbReference>
<evidence type="ECO:0000256" key="2">
    <source>
        <dbReference type="ARBA" id="ARBA00022525"/>
    </source>
</evidence>
<dbReference type="InterPro" id="IPR003343">
    <property type="entry name" value="Big_2"/>
</dbReference>
<dbReference type="SUPFAM" id="SSF63446">
    <property type="entry name" value="Type I dockerin domain"/>
    <property type="match status" value="1"/>
</dbReference>
<dbReference type="CDD" id="cd14256">
    <property type="entry name" value="Dockerin_I"/>
    <property type="match status" value="1"/>
</dbReference>
<comment type="caution">
    <text evidence="6">The sequence shown here is derived from an EMBL/GenBank/DDBJ whole genome shotgun (WGS) entry which is preliminary data.</text>
</comment>
<dbReference type="Pfam" id="PF02368">
    <property type="entry name" value="Big_2"/>
    <property type="match status" value="1"/>
</dbReference>
<evidence type="ECO:0000313" key="7">
    <source>
        <dbReference type="Proteomes" id="UP000245720"/>
    </source>
</evidence>
<dbReference type="SMART" id="SM00635">
    <property type="entry name" value="BID_2"/>
    <property type="match status" value="1"/>
</dbReference>
<dbReference type="PANTHER" id="PTHR40088">
    <property type="entry name" value="PECTATE LYASE (EUROFUNG)"/>
    <property type="match status" value="1"/>
</dbReference>
<dbReference type="Gene3D" id="2.60.40.1080">
    <property type="match status" value="1"/>
</dbReference>
<dbReference type="Pfam" id="PF00404">
    <property type="entry name" value="Dockerin_1"/>
    <property type="match status" value="1"/>
</dbReference>
<dbReference type="Gene3D" id="2.60.40.2030">
    <property type="match status" value="1"/>
</dbReference>
<accession>A0A315Y5L4</accession>
<evidence type="ECO:0000256" key="3">
    <source>
        <dbReference type="ARBA" id="ARBA00022729"/>
    </source>
</evidence>
<dbReference type="InterPro" id="IPR052052">
    <property type="entry name" value="Polysaccharide_Lyase_9"/>
</dbReference>
<dbReference type="Gene3D" id="2.60.120.260">
    <property type="entry name" value="Galactose-binding domain-like"/>
    <property type="match status" value="1"/>
</dbReference>
<dbReference type="GO" id="GO:0000272">
    <property type="term" value="P:polysaccharide catabolic process"/>
    <property type="evidence" value="ECO:0007669"/>
    <property type="project" value="InterPro"/>
</dbReference>
<dbReference type="InterPro" id="IPR005084">
    <property type="entry name" value="CBM6"/>
</dbReference>
<dbReference type="InterPro" id="IPR016134">
    <property type="entry name" value="Dockerin_dom"/>
</dbReference>
<dbReference type="Pfam" id="PF03422">
    <property type="entry name" value="CBM_6"/>
    <property type="match status" value="1"/>
</dbReference>
<dbReference type="InterPro" id="IPR008964">
    <property type="entry name" value="Invasin/intimin_cell_adhesion"/>
</dbReference>
<dbReference type="CDD" id="cd04084">
    <property type="entry name" value="CBM6_xylanase-like"/>
    <property type="match status" value="1"/>
</dbReference>
<dbReference type="InterPro" id="IPR038081">
    <property type="entry name" value="CalX-like_sf"/>
</dbReference>
<dbReference type="SUPFAM" id="SSF49785">
    <property type="entry name" value="Galactose-binding domain-like"/>
    <property type="match status" value="1"/>
</dbReference>
<dbReference type="InterPro" id="IPR006584">
    <property type="entry name" value="Cellulose-bd_IV"/>
</dbReference>
<evidence type="ECO:0000256" key="1">
    <source>
        <dbReference type="ARBA" id="ARBA00004613"/>
    </source>
</evidence>
<dbReference type="SUPFAM" id="SSF49373">
    <property type="entry name" value="Invasin/intimin cell-adhesion fragments"/>
    <property type="match status" value="1"/>
</dbReference>
<sequence length="1043" mass="114213">MKKRTAGLLSLFMIPTMLYNSTGIMNSHPKGLLNELRAEAADISGRVLYVAENGNDFSGNGSSNAPYRSIKKAADEATAGTTVLIRPGTYIEEDIRPKESGREDAMIVFRPENSSDIGKVIIKHKDVFDGSSVTPQVRAQWLQDTGWSENDVKHYDNAGIEYSIAGRKNQLTDVFNLFGRDYVKIEGFVFEDYKYARSTINIMGRGNVVLNNQFKNIGCVYNAPWTWSNQGVYRPDVTIPVAGPDNVIRNNYFQSVYGETLCYDNHSQNCIISENTFIGGIGKNAGAGGAESSTLGGRADGNRNNAFAFNYSGGSVNGGTIWLDISVRDFTAVRNVSYNTAYFMFNESECTRNWAYENIVYNRPLDGNGRMPMDTEHFMNFPAQRIESGLFSAFWDTGSTWDARWINNVTYNLKNGISLDRSWNNEVRNNIAYEDENSMYGSNDTVGLLVKETSVNGFHAWHGIDLKGGGSNVFRNNLWYSARKPAYVRYMDPSQPSITVDAFNAQIGSKTELAKDPMFADPAAGDFSLREGSPAIGSGDNGVNRGAYAVYPKIEVGYNDSLGLTEDVNAGFAKLNTSAKAGDTIELEVKLSKPAAGPLTFKVTPVAGDAQPDKDYSFIDDPTVSFGAGDTSKTVRVKIIEGYDLDQLLVFRLEPVGSTPLEAVGARDMHLVRIDRAEKRVLVINNVGDSMGTSIVEYHTPGELVTIDAKSRAGYTFDGWQPGIDAMEVTPVSADGTRATFIMPDYNQRIQAKWKLNGSRVNVAGIRLNKESLALNAGDTAKIQADVFPDNATDKVVLWTSSNPLVASVDSKGNVTGMSEGTAEIIARTLEASDKQFTARCKVSVTGTIAPSGDAIEAEDYNHQSGIDIENCSEGGSDVAYIENGDYIGFDGINFGRGAESLNFRVASNGSSGAIEVRLGSPDGKLIGTMDVSDTGGWQKWSTQICRIEKTTGVNDVYFVFKGGEGYLFNLDKFSVNYPYENDDLAGDCNLDGEVTVADLVMLQKWLLHKSTELTCWRHADLCRDNIIDVFDMVLLRQKLLGK</sequence>
<dbReference type="GO" id="GO:0030246">
    <property type="term" value="F:carbohydrate binding"/>
    <property type="evidence" value="ECO:0007669"/>
    <property type="project" value="InterPro"/>
</dbReference>
<reference evidence="6 7" key="1">
    <citation type="submission" date="2018-05" db="EMBL/GenBank/DDBJ databases">
        <title>The Hungate 1000. A catalogue of reference genomes from the rumen microbiome.</title>
        <authorList>
            <person name="Kelly W."/>
        </authorList>
    </citation>
    <scope>NUCLEOTIDE SEQUENCE [LARGE SCALE GENOMIC DNA]</scope>
    <source>
        <strain evidence="6 7">SAb67</strain>
    </source>
</reference>
<dbReference type="PANTHER" id="PTHR40088:SF2">
    <property type="entry name" value="SECRETED SUGAR HYDROLASE"/>
    <property type="match status" value="1"/>
</dbReference>
<dbReference type="SUPFAM" id="SSF141072">
    <property type="entry name" value="CalX-like"/>
    <property type="match status" value="1"/>
</dbReference>
<keyword evidence="2" id="KW-0964">Secreted</keyword>
<gene>
    <name evidence="6" type="ORF">IE37_00489</name>
</gene>
<dbReference type="SMART" id="SM00606">
    <property type="entry name" value="CBD_IV"/>
    <property type="match status" value="1"/>
</dbReference>
<name>A0A315Y5L4_RUMFL</name>
<comment type="subcellular location">
    <subcellularLocation>
        <location evidence="1">Secreted</location>
    </subcellularLocation>
</comment>
<organism evidence="6 7">
    <name type="scientific">Ruminococcus flavefaciens</name>
    <dbReference type="NCBI Taxonomy" id="1265"/>
    <lineage>
        <taxon>Bacteria</taxon>
        <taxon>Bacillati</taxon>
        <taxon>Bacillota</taxon>
        <taxon>Clostridia</taxon>
        <taxon>Eubacteriales</taxon>
        <taxon>Oscillospiraceae</taxon>
        <taxon>Ruminococcus</taxon>
    </lineage>
</organism>
<dbReference type="InterPro" id="IPR012334">
    <property type="entry name" value="Pectin_lyas_fold"/>
</dbReference>
<dbReference type="GO" id="GO:0005576">
    <property type="term" value="C:extracellular region"/>
    <property type="evidence" value="ECO:0007669"/>
    <property type="project" value="UniProtKB-SubCell"/>
</dbReference>
<dbReference type="RefSeq" id="WP_181380210.1">
    <property type="nucleotide sequence ID" value="NZ_QGDI01000002.1"/>
</dbReference>
<evidence type="ECO:0000259" key="4">
    <source>
        <dbReference type="PROSITE" id="PS51175"/>
    </source>
</evidence>
<protein>
    <submittedName>
        <fullName evidence="6">Uncharacterized protein DUF1565</fullName>
    </submittedName>
</protein>
<keyword evidence="3" id="KW-0732">Signal</keyword>
<dbReference type="PROSITE" id="PS51175">
    <property type="entry name" value="CBM6"/>
    <property type="match status" value="1"/>
</dbReference>
<dbReference type="Gene3D" id="1.10.1330.10">
    <property type="entry name" value="Dockerin domain"/>
    <property type="match status" value="1"/>
</dbReference>
<dbReference type="InterPro" id="IPR036439">
    <property type="entry name" value="Dockerin_dom_sf"/>
</dbReference>
<dbReference type="InterPro" id="IPR002105">
    <property type="entry name" value="Dockerin_1_rpt"/>
</dbReference>
<dbReference type="GO" id="GO:0004553">
    <property type="term" value="F:hydrolase activity, hydrolyzing O-glycosyl compounds"/>
    <property type="evidence" value="ECO:0007669"/>
    <property type="project" value="InterPro"/>
</dbReference>
<evidence type="ECO:0000259" key="5">
    <source>
        <dbReference type="PROSITE" id="PS51766"/>
    </source>
</evidence>
<dbReference type="PROSITE" id="PS51766">
    <property type="entry name" value="DOCKERIN"/>
    <property type="match status" value="1"/>
</dbReference>
<dbReference type="Gene3D" id="2.160.20.10">
    <property type="entry name" value="Single-stranded right-handed beta-helix, Pectin lyase-like"/>
    <property type="match status" value="1"/>
</dbReference>
<proteinExistence type="predicted"/>
<dbReference type="SUPFAM" id="SSF51126">
    <property type="entry name" value="Pectin lyase-like"/>
    <property type="match status" value="1"/>
</dbReference>
<feature type="domain" description="Dockerin" evidence="5">
    <location>
        <begin position="982"/>
        <end position="1043"/>
    </location>
</feature>
<dbReference type="InterPro" id="IPR044060">
    <property type="entry name" value="Bacterial_rp_domain"/>
</dbReference>
<dbReference type="InterPro" id="IPR011050">
    <property type="entry name" value="Pectin_lyase_fold/virulence"/>
</dbReference>
<dbReference type="Pfam" id="PF18998">
    <property type="entry name" value="Flg_new_2"/>
    <property type="match status" value="1"/>
</dbReference>
<dbReference type="InterPro" id="IPR008979">
    <property type="entry name" value="Galactose-bd-like_sf"/>
</dbReference>
<dbReference type="Proteomes" id="UP000245720">
    <property type="component" value="Unassembled WGS sequence"/>
</dbReference>